<dbReference type="AlphaFoldDB" id="A0A1H4MJZ4"/>
<protein>
    <submittedName>
        <fullName evidence="1">Uncharacterized protein</fullName>
    </submittedName>
</protein>
<name>A0A1H4MJZ4_9ACTN</name>
<dbReference type="GeneID" id="95509769"/>
<sequence length="201" mass="22035">MATRPGTRPGVPGWFRLPHLVRLAPRSAGARALAGKILERDAGRHGCDDLLADRADAVREFRDVLDRHLRSRPADCPVCFRALLAAEEEYHWANALEGFTDDVHHVDCPHCGTGVMIVIGGFGRCSQARDGNEEIRRDLRPATADELTGTGRWMHRITVRDGQETLADGIAHLFGKAECPCCAGVFGIADEYTAANRPVTR</sequence>
<gene>
    <name evidence="1" type="ORF">SAMN04490357_0493</name>
</gene>
<evidence type="ECO:0000313" key="1">
    <source>
        <dbReference type="EMBL" id="SEB82865.1"/>
    </source>
</evidence>
<accession>A0A1H4MJZ4</accession>
<organism evidence="1 2">
    <name type="scientific">Streptomyces misionensis</name>
    <dbReference type="NCBI Taxonomy" id="67331"/>
    <lineage>
        <taxon>Bacteria</taxon>
        <taxon>Bacillati</taxon>
        <taxon>Actinomycetota</taxon>
        <taxon>Actinomycetes</taxon>
        <taxon>Kitasatosporales</taxon>
        <taxon>Streptomycetaceae</taxon>
        <taxon>Streptomyces</taxon>
    </lineage>
</organism>
<dbReference type="RefSeq" id="WP_143060404.1">
    <property type="nucleotide sequence ID" value="NZ_FNTD01000004.1"/>
</dbReference>
<dbReference type="EMBL" id="FNTD01000004">
    <property type="protein sequence ID" value="SEB82865.1"/>
    <property type="molecule type" value="Genomic_DNA"/>
</dbReference>
<dbReference type="Proteomes" id="UP000182375">
    <property type="component" value="Unassembled WGS sequence"/>
</dbReference>
<reference evidence="1 2" key="1">
    <citation type="submission" date="2016-10" db="EMBL/GenBank/DDBJ databases">
        <authorList>
            <person name="de Groot N.N."/>
        </authorList>
    </citation>
    <scope>NUCLEOTIDE SEQUENCE [LARGE SCALE GENOMIC DNA]</scope>
    <source>
        <strain evidence="1 2">DSM 40306</strain>
    </source>
</reference>
<dbReference type="STRING" id="67331.SAMN04490357_0493"/>
<proteinExistence type="predicted"/>
<evidence type="ECO:0000313" key="2">
    <source>
        <dbReference type="Proteomes" id="UP000182375"/>
    </source>
</evidence>